<evidence type="ECO:0000313" key="3">
    <source>
        <dbReference type="Proteomes" id="UP001597399"/>
    </source>
</evidence>
<dbReference type="Pfam" id="PF03837">
    <property type="entry name" value="RecT"/>
    <property type="match status" value="1"/>
</dbReference>
<dbReference type="EMBL" id="JBHUMQ010000034">
    <property type="protein sequence ID" value="MFD2694961.1"/>
    <property type="molecule type" value="Genomic_DNA"/>
</dbReference>
<gene>
    <name evidence="2" type="ORF">ACFSUE_15200</name>
</gene>
<reference evidence="3" key="1">
    <citation type="journal article" date="2019" name="Int. J. Syst. Evol. Microbiol.">
        <title>The Global Catalogue of Microorganisms (GCM) 10K type strain sequencing project: providing services to taxonomists for standard genome sequencing and annotation.</title>
        <authorList>
            <consortium name="The Broad Institute Genomics Platform"/>
            <consortium name="The Broad Institute Genome Sequencing Center for Infectious Disease"/>
            <person name="Wu L."/>
            <person name="Ma J."/>
        </authorList>
    </citation>
    <scope>NUCLEOTIDE SEQUENCE [LARGE SCALE GENOMIC DNA]</scope>
    <source>
        <strain evidence="3">TISTR 2466</strain>
    </source>
</reference>
<dbReference type="Proteomes" id="UP001597399">
    <property type="component" value="Unassembled WGS sequence"/>
</dbReference>
<accession>A0ABW5S582</accession>
<feature type="compositionally biased region" description="Basic and acidic residues" evidence="1">
    <location>
        <begin position="272"/>
        <end position="287"/>
    </location>
</feature>
<evidence type="ECO:0000313" key="2">
    <source>
        <dbReference type="EMBL" id="MFD2694961.1"/>
    </source>
</evidence>
<dbReference type="InterPro" id="IPR018330">
    <property type="entry name" value="RecT_fam"/>
</dbReference>
<feature type="compositionally biased region" description="Acidic residues" evidence="1">
    <location>
        <begin position="297"/>
        <end position="306"/>
    </location>
</feature>
<name>A0ABW5S582_9BACL</name>
<evidence type="ECO:0000256" key="1">
    <source>
        <dbReference type="SAM" id="MobiDB-lite"/>
    </source>
</evidence>
<keyword evidence="3" id="KW-1185">Reference proteome</keyword>
<sequence length="315" mass="35455">MSNELAIVKKDTVDIVANKVREFQERGELMFPPHYSPENAMKSAWLILQTTQDRNHAPVLQSCTKDSIANSLLDMVVQGLNPAKKQGYFIAYGKNLTFQRSYFGTMAVTKRVTEAKEINANVIYEGDEVTYEMENGKIVNLKHKQQFGNINKDKIIGAYCVIVLPGGEAFTELMTIDEIRKAWSKSQMWGKGQTQEKEGSTHEQYRQEMAKKTVINRACKRFMNASDDSSLVLTHFKDSDKRIEEAEVDAEIQEHANGEVIDVDMTPQTEAPKQEEKHNNDQKEHKQAPLSTAPESVSDDPVDDFEAATSGGPGY</sequence>
<protein>
    <submittedName>
        <fullName evidence="2">Recombinase RecT</fullName>
    </submittedName>
</protein>
<proteinExistence type="predicted"/>
<comment type="caution">
    <text evidence="2">The sequence shown here is derived from an EMBL/GenBank/DDBJ whole genome shotgun (WGS) entry which is preliminary data.</text>
</comment>
<feature type="region of interest" description="Disordered" evidence="1">
    <location>
        <begin position="253"/>
        <end position="315"/>
    </location>
</feature>
<organism evidence="2 3">
    <name type="scientific">Sporolactobacillus shoreicorticis</name>
    <dbReference type="NCBI Taxonomy" id="1923877"/>
    <lineage>
        <taxon>Bacteria</taxon>
        <taxon>Bacillati</taxon>
        <taxon>Bacillota</taxon>
        <taxon>Bacilli</taxon>
        <taxon>Bacillales</taxon>
        <taxon>Sporolactobacillaceae</taxon>
        <taxon>Sporolactobacillus</taxon>
    </lineage>
</organism>
<dbReference type="RefSeq" id="WP_253064595.1">
    <property type="nucleotide sequence ID" value="NZ_JAMXWM010000031.1"/>
</dbReference>